<organism evidence="1 2">
    <name type="scientific">Paenibacillus durus</name>
    <name type="common">Paenibacillus azotofixans</name>
    <dbReference type="NCBI Taxonomy" id="44251"/>
    <lineage>
        <taxon>Bacteria</taxon>
        <taxon>Bacillati</taxon>
        <taxon>Bacillota</taxon>
        <taxon>Bacilli</taxon>
        <taxon>Bacillales</taxon>
        <taxon>Paenibacillaceae</taxon>
        <taxon>Paenibacillus</taxon>
    </lineage>
</organism>
<proteinExistence type="predicted"/>
<dbReference type="Proteomes" id="UP000029409">
    <property type="component" value="Chromosome"/>
</dbReference>
<dbReference type="STRING" id="44251.PDUR_06990"/>
<gene>
    <name evidence="1" type="ORF">PDUR_06990</name>
</gene>
<sequence>MSRTSNRETIKISFKSVEESRGLLPDTASLVEIRRNVVIDQPGIMNRLAELRRFPLFNRHKQILCIRIKATSRKES</sequence>
<accession>A0A089HLX2</accession>
<protein>
    <submittedName>
        <fullName evidence="1">Uncharacterized protein</fullName>
    </submittedName>
</protein>
<dbReference type="AlphaFoldDB" id="A0A089HLX2"/>
<name>A0A089HLX2_PAEDU</name>
<dbReference type="EMBL" id="CP009288">
    <property type="protein sequence ID" value="AIQ11715.1"/>
    <property type="molecule type" value="Genomic_DNA"/>
</dbReference>
<reference evidence="1 2" key="1">
    <citation type="submission" date="2014-08" db="EMBL/GenBank/DDBJ databases">
        <title>Comparative genomics of the Paenibacillus odorifer group.</title>
        <authorList>
            <person name="den Bakker H.C."/>
            <person name="Tsai Y.-C."/>
            <person name="Martin N."/>
            <person name="Korlach J."/>
            <person name="Wiedmann M."/>
        </authorList>
    </citation>
    <scope>NUCLEOTIDE SEQUENCE [LARGE SCALE GENOMIC DNA]</scope>
    <source>
        <strain evidence="1 2">DSM 1735</strain>
    </source>
</reference>
<keyword evidence="2" id="KW-1185">Reference proteome</keyword>
<evidence type="ECO:0000313" key="1">
    <source>
        <dbReference type="EMBL" id="AIQ11715.1"/>
    </source>
</evidence>
<evidence type="ECO:0000313" key="2">
    <source>
        <dbReference type="Proteomes" id="UP000029409"/>
    </source>
</evidence>
<dbReference type="KEGG" id="pdu:PDUR_06990"/>